<evidence type="ECO:0000313" key="3">
    <source>
        <dbReference type="Proteomes" id="UP000199682"/>
    </source>
</evidence>
<feature type="transmembrane region" description="Helical" evidence="1">
    <location>
        <begin position="129"/>
        <end position="153"/>
    </location>
</feature>
<reference evidence="3" key="1">
    <citation type="submission" date="2016-10" db="EMBL/GenBank/DDBJ databases">
        <authorList>
            <person name="Varghese N."/>
            <person name="Submissions S."/>
        </authorList>
    </citation>
    <scope>NUCLEOTIDE SEQUENCE [LARGE SCALE GENOMIC DNA]</scope>
    <source>
        <strain evidence="3">DSM 44796</strain>
    </source>
</reference>
<dbReference type="EMBL" id="FNET01000002">
    <property type="protein sequence ID" value="SDJ47535.1"/>
    <property type="molecule type" value="Genomic_DNA"/>
</dbReference>
<name>A0A1G8U343_9PSEU</name>
<keyword evidence="1" id="KW-0472">Membrane</keyword>
<keyword evidence="1" id="KW-1133">Transmembrane helix</keyword>
<feature type="transmembrane region" description="Helical" evidence="1">
    <location>
        <begin position="52"/>
        <end position="72"/>
    </location>
</feature>
<feature type="transmembrane region" description="Helical" evidence="1">
    <location>
        <begin position="84"/>
        <end position="109"/>
    </location>
</feature>
<organism evidence="2 3">
    <name type="scientific">Lentzea albidocapillata subsp. violacea</name>
    <dbReference type="NCBI Taxonomy" id="128104"/>
    <lineage>
        <taxon>Bacteria</taxon>
        <taxon>Bacillati</taxon>
        <taxon>Actinomycetota</taxon>
        <taxon>Actinomycetes</taxon>
        <taxon>Pseudonocardiales</taxon>
        <taxon>Pseudonocardiaceae</taxon>
        <taxon>Lentzea</taxon>
    </lineage>
</organism>
<evidence type="ECO:0000313" key="2">
    <source>
        <dbReference type="EMBL" id="SDJ47535.1"/>
    </source>
</evidence>
<protein>
    <submittedName>
        <fullName evidence="2">Uncharacterized protein</fullName>
    </submittedName>
</protein>
<accession>A0A1G8U343</accession>
<sequence>MLAGFVLLVGNPWVNTELAVALSSSGSAARVVDVVLSYPSWHVDVDRAGPFLFWFANLRTVLFVLLAVAGLSRVSRWVSETAGLFVATVGLTALSAVVAGLASGVVMVALLDPGASLPYLIPGQFEDFFLSRLSSSAMFGVLFGSVLGAVVALQRRGPVNRERRAEAPKSLW</sequence>
<gene>
    <name evidence="2" type="ORF">SAMN04488074_102152</name>
</gene>
<dbReference type="AlphaFoldDB" id="A0A1G8U343"/>
<keyword evidence="1" id="KW-0812">Transmembrane</keyword>
<dbReference type="Proteomes" id="UP000199682">
    <property type="component" value="Unassembled WGS sequence"/>
</dbReference>
<proteinExistence type="predicted"/>
<evidence type="ECO:0000256" key="1">
    <source>
        <dbReference type="SAM" id="Phobius"/>
    </source>
</evidence>